<proteinExistence type="predicted"/>
<dbReference type="Proteomes" id="UP000199227">
    <property type="component" value="Unassembled WGS sequence"/>
</dbReference>
<name>A0A1I5NA17_9BACT</name>
<dbReference type="RefSeq" id="WP_092911634.1">
    <property type="nucleotide sequence ID" value="NZ_FOXB01000009.1"/>
</dbReference>
<dbReference type="Pfam" id="PF02080">
    <property type="entry name" value="TrkA_C"/>
    <property type="match status" value="1"/>
</dbReference>
<evidence type="ECO:0000313" key="2">
    <source>
        <dbReference type="EMBL" id="SFP18594.1"/>
    </source>
</evidence>
<dbReference type="SUPFAM" id="SSF116726">
    <property type="entry name" value="TrkA C-terminal domain-like"/>
    <property type="match status" value="1"/>
</dbReference>
<dbReference type="STRING" id="223786.SAMN05216234_10936"/>
<organism evidence="2 3">
    <name type="scientific">Hydrogenimonas thermophila</name>
    <dbReference type="NCBI Taxonomy" id="223786"/>
    <lineage>
        <taxon>Bacteria</taxon>
        <taxon>Pseudomonadati</taxon>
        <taxon>Campylobacterota</taxon>
        <taxon>Epsilonproteobacteria</taxon>
        <taxon>Campylobacterales</taxon>
        <taxon>Hydrogenimonadaceae</taxon>
        <taxon>Hydrogenimonas</taxon>
    </lineage>
</organism>
<dbReference type="GO" id="GO:0006813">
    <property type="term" value="P:potassium ion transport"/>
    <property type="evidence" value="ECO:0007669"/>
    <property type="project" value="InterPro"/>
</dbReference>
<evidence type="ECO:0000259" key="1">
    <source>
        <dbReference type="PROSITE" id="PS51202"/>
    </source>
</evidence>
<reference evidence="2 3" key="1">
    <citation type="submission" date="2016-10" db="EMBL/GenBank/DDBJ databases">
        <authorList>
            <person name="de Groot N.N."/>
        </authorList>
    </citation>
    <scope>NUCLEOTIDE SEQUENCE [LARGE SCALE GENOMIC DNA]</scope>
    <source>
        <strain evidence="2 3">EP1-55-1</strain>
    </source>
</reference>
<dbReference type="InterPro" id="IPR006037">
    <property type="entry name" value="RCK_C"/>
</dbReference>
<dbReference type="InterPro" id="IPR036721">
    <property type="entry name" value="RCK_C_sf"/>
</dbReference>
<gene>
    <name evidence="2" type="ORF">SAMN05216234_10936</name>
</gene>
<dbReference type="GO" id="GO:0008324">
    <property type="term" value="F:monoatomic cation transmembrane transporter activity"/>
    <property type="evidence" value="ECO:0007669"/>
    <property type="project" value="InterPro"/>
</dbReference>
<dbReference type="OrthoDB" id="5337496at2"/>
<feature type="domain" description="RCK C-terminal" evidence="1">
    <location>
        <begin position="135"/>
        <end position="215"/>
    </location>
</feature>
<dbReference type="PROSITE" id="PS51202">
    <property type="entry name" value="RCK_C"/>
    <property type="match status" value="1"/>
</dbReference>
<dbReference type="Gene3D" id="3.30.70.1450">
    <property type="entry name" value="Regulator of K+ conductance, C-terminal domain"/>
    <property type="match status" value="1"/>
</dbReference>
<dbReference type="AlphaFoldDB" id="A0A1I5NA17"/>
<dbReference type="EMBL" id="FOXB01000009">
    <property type="protein sequence ID" value="SFP18594.1"/>
    <property type="molecule type" value="Genomic_DNA"/>
</dbReference>
<keyword evidence="3" id="KW-1185">Reference proteome</keyword>
<protein>
    <recommendedName>
        <fullName evidence="1">RCK C-terminal domain-containing protein</fullName>
    </recommendedName>
</protein>
<sequence length="471" mass="54791">MKNILILADGIVAKHFLHRISKTFISTNSYTVITFDKSILPKNQPSFFTFYTFDPTSYIKLSKILKRDFDDIFIILKNRVDAEGSYKNIRRDKPFTRITFFNKWDIVFEDENLLSINANELLASRIYDFLPNVPVIAQNVGLGQGEIMEVLVPFGSSYVYRHIGTIIQNQWRIVGLYRSNKLILPTPSLMIKPNDVLLLVGKPSVLESVFKEIKQELGQFPAPFGENLYLYIDMQEESKECILNCLEQVTYFHRRIKGKRLIIRINNPTDIKLLEKIKSLDNENIETIIDYNYDQPESIIKIDILKYNIGLIICGYDIFSKKMYKEIFFSIKKPVLQLSQTSLMHLNKLVVILSEDKNMEIISTTVFDVASQLDLDIELLDYEPDGKSEKKSFILNHYENLSNIFSKKMKVIQGQKNPIRELATQKDFLQVVPFTKKIISNRIFSIFSTDFEKLYFKLSDNPQLFVPSDIE</sequence>
<evidence type="ECO:0000313" key="3">
    <source>
        <dbReference type="Proteomes" id="UP000199227"/>
    </source>
</evidence>
<accession>A0A1I5NA17</accession>